<comment type="similarity">
    <text evidence="8 9">Belongs to the autoinducer synthase family.</text>
</comment>
<proteinExistence type="inferred from homology"/>
<evidence type="ECO:0000256" key="1">
    <source>
        <dbReference type="ARBA" id="ARBA00012340"/>
    </source>
</evidence>
<dbReference type="InterPro" id="IPR001690">
    <property type="entry name" value="Autoind_synthase"/>
</dbReference>
<comment type="caution">
    <text evidence="11">The sequence shown here is derived from an EMBL/GenBank/DDBJ whole genome shotgun (WGS) entry which is preliminary data.</text>
</comment>
<dbReference type="EC" id="2.3.1.184" evidence="1 9"/>
<dbReference type="PANTHER" id="PTHR39322:SF1">
    <property type="entry name" value="ISOVALERYL-HOMOSERINE LACTONE SYNTHASE"/>
    <property type="match status" value="1"/>
</dbReference>
<dbReference type="Pfam" id="PF00765">
    <property type="entry name" value="Autoind_synth"/>
    <property type="match status" value="1"/>
</dbReference>
<dbReference type="RefSeq" id="WP_049597587.1">
    <property type="nucleotide sequence ID" value="NZ_CPYD01000004.1"/>
</dbReference>
<gene>
    <name evidence="10" type="primary">esaI</name>
    <name evidence="10" type="ORF">ERS137967_01436</name>
    <name evidence="11" type="ORF">QVN42_12865</name>
</gene>
<dbReference type="Proteomes" id="UP000040578">
    <property type="component" value="Unassembled WGS sequence"/>
</dbReference>
<dbReference type="SUPFAM" id="SSF55729">
    <property type="entry name" value="Acyl-CoA N-acyltransferases (Nat)"/>
    <property type="match status" value="1"/>
</dbReference>
<evidence type="ECO:0000256" key="6">
    <source>
        <dbReference type="ARBA" id="ARBA00022929"/>
    </source>
</evidence>
<evidence type="ECO:0000313" key="10">
    <source>
        <dbReference type="EMBL" id="CNE38846.1"/>
    </source>
</evidence>
<keyword evidence="10" id="KW-0012">Acyltransferase</keyword>
<dbReference type="EMBL" id="JAUEHU010000012">
    <property type="protein sequence ID" value="MDN0088271.1"/>
    <property type="molecule type" value="Genomic_DNA"/>
</dbReference>
<evidence type="ECO:0000256" key="4">
    <source>
        <dbReference type="ARBA" id="ARBA00022679"/>
    </source>
</evidence>
<reference evidence="10 12" key="1">
    <citation type="submission" date="2015-03" db="EMBL/GenBank/DDBJ databases">
        <authorList>
            <consortium name="Pathogen Informatics"/>
            <person name="Murphy D."/>
        </authorList>
    </citation>
    <scope>NUCLEOTIDE SEQUENCE [LARGE SCALE GENOMIC DNA]</scope>
    <source>
        <strain evidence="12">type strain: CIP110231</strain>
        <strain evidence="10">Type strain: CIP110231</strain>
    </source>
</reference>
<evidence type="ECO:0000256" key="3">
    <source>
        <dbReference type="ARBA" id="ARBA00022654"/>
    </source>
</evidence>
<evidence type="ECO:0000256" key="9">
    <source>
        <dbReference type="RuleBase" id="RU361135"/>
    </source>
</evidence>
<dbReference type="GO" id="GO:0007165">
    <property type="term" value="P:signal transduction"/>
    <property type="evidence" value="ECO:0007669"/>
    <property type="project" value="TreeGrafter"/>
</dbReference>
<reference evidence="11" key="2">
    <citation type="submission" date="2023-06" db="EMBL/GenBank/DDBJ databases">
        <authorList>
            <person name="Polev D.E."/>
            <person name="Saitova A.T."/>
            <person name="Bogumilchik E.A."/>
            <person name="Kokorina G.I."/>
            <person name="Voskresenskaia E.A."/>
        </authorList>
    </citation>
    <scope>NUCLEOTIDE SEQUENCE</scope>
    <source>
        <strain evidence="11">2145 StPb PI</strain>
    </source>
</reference>
<keyword evidence="5 9" id="KW-0949">S-adenosyl-L-methionine</keyword>
<dbReference type="EMBL" id="CPYD01000004">
    <property type="protein sequence ID" value="CNE38846.1"/>
    <property type="molecule type" value="Genomic_DNA"/>
</dbReference>
<organism evidence="11 13">
    <name type="scientific">Yersinia nurmii</name>
    <dbReference type="NCBI Taxonomy" id="685706"/>
    <lineage>
        <taxon>Bacteria</taxon>
        <taxon>Pseudomonadati</taxon>
        <taxon>Pseudomonadota</taxon>
        <taxon>Gammaproteobacteria</taxon>
        <taxon>Enterobacterales</taxon>
        <taxon>Yersiniaceae</taxon>
        <taxon>Yersinia</taxon>
    </lineage>
</organism>
<keyword evidence="3 8" id="KW-0673">Quorum sensing</keyword>
<keyword evidence="6 8" id="KW-0071">Autoinducer synthesis</keyword>
<dbReference type="PRINTS" id="PR01549">
    <property type="entry name" value="AUTOINDCRSYN"/>
</dbReference>
<comment type="catalytic activity">
    <reaction evidence="7 9">
        <text>a fatty acyl-[ACP] + S-adenosyl-L-methionine = an N-acyl-L-homoserine lactone + S-methyl-5'-thioadenosine + holo-[ACP] + H(+)</text>
        <dbReference type="Rhea" id="RHEA:10096"/>
        <dbReference type="Rhea" id="RHEA-COMP:9685"/>
        <dbReference type="Rhea" id="RHEA-COMP:14125"/>
        <dbReference type="ChEBI" id="CHEBI:15378"/>
        <dbReference type="ChEBI" id="CHEBI:17509"/>
        <dbReference type="ChEBI" id="CHEBI:55474"/>
        <dbReference type="ChEBI" id="CHEBI:59789"/>
        <dbReference type="ChEBI" id="CHEBI:64479"/>
        <dbReference type="ChEBI" id="CHEBI:138651"/>
        <dbReference type="EC" id="2.3.1.184"/>
    </reaction>
</comment>
<name>A0AAW7K2R4_9GAMM</name>
<dbReference type="PANTHER" id="PTHR39322">
    <property type="entry name" value="ACYL-HOMOSERINE-LACTONE SYNTHASE"/>
    <property type="match status" value="1"/>
</dbReference>
<keyword evidence="4 9" id="KW-0808">Transferase</keyword>
<dbReference type="PROSITE" id="PS00949">
    <property type="entry name" value="AUTOINDUCER_SYNTH_1"/>
    <property type="match status" value="1"/>
</dbReference>
<dbReference type="PROSITE" id="PS51187">
    <property type="entry name" value="AUTOINDUCER_SYNTH_2"/>
    <property type="match status" value="1"/>
</dbReference>
<protein>
    <recommendedName>
        <fullName evidence="2 9">Acyl-homoserine-lactone synthase</fullName>
        <ecNumber evidence="1 9">2.3.1.184</ecNumber>
    </recommendedName>
    <alternativeName>
        <fullName evidence="9">Autoinducer synthesis protein</fullName>
    </alternativeName>
</protein>
<dbReference type="InterPro" id="IPR018311">
    <property type="entry name" value="Autoind_synth_CS"/>
</dbReference>
<evidence type="ECO:0000256" key="2">
    <source>
        <dbReference type="ARBA" id="ARBA00018768"/>
    </source>
</evidence>
<evidence type="ECO:0000256" key="8">
    <source>
        <dbReference type="PROSITE-ProRule" id="PRU00533"/>
    </source>
</evidence>
<dbReference type="Proteomes" id="UP001167864">
    <property type="component" value="Unassembled WGS sequence"/>
</dbReference>
<dbReference type="AlphaFoldDB" id="A0AAW7K2R4"/>
<dbReference type="Gene3D" id="3.40.630.30">
    <property type="match status" value="1"/>
</dbReference>
<sequence>MLEIFDVSYEELMNMRSEDLYRLRKKTFKDRLQWAVKCSNDMEFDEYDNPNTRYLLGIYGSQLICSVRFIELNRPNMITHTFNALFDDITLPDNNYIESSRFFVDKTRAKLLLGNRYPISYVLFLAMINYTRHHGHTGIYTIVSRAMLTILKRSGWQVEVIKEAFVSEKERIYLLNLPTDLHNQALMASQINAFLQGPDSALRAWPISLPVISELA</sequence>
<dbReference type="GO" id="GO:0009372">
    <property type="term" value="P:quorum sensing"/>
    <property type="evidence" value="ECO:0007669"/>
    <property type="project" value="UniProtKB-UniRule"/>
</dbReference>
<evidence type="ECO:0000313" key="12">
    <source>
        <dbReference type="Proteomes" id="UP000040578"/>
    </source>
</evidence>
<evidence type="ECO:0000256" key="7">
    <source>
        <dbReference type="ARBA" id="ARBA00048576"/>
    </source>
</evidence>
<dbReference type="InterPro" id="IPR016181">
    <property type="entry name" value="Acyl_CoA_acyltransferase"/>
</dbReference>
<accession>A0AAW7K2R4</accession>
<keyword evidence="12" id="KW-1185">Reference proteome</keyword>
<evidence type="ECO:0000313" key="13">
    <source>
        <dbReference type="Proteomes" id="UP001167864"/>
    </source>
</evidence>
<dbReference type="GO" id="GO:0061579">
    <property type="term" value="F:N-acyl homoserine lactone synthase activity"/>
    <property type="evidence" value="ECO:0007669"/>
    <property type="project" value="UniProtKB-UniRule"/>
</dbReference>
<evidence type="ECO:0000256" key="5">
    <source>
        <dbReference type="ARBA" id="ARBA00022691"/>
    </source>
</evidence>
<evidence type="ECO:0000313" key="11">
    <source>
        <dbReference type="EMBL" id="MDN0088271.1"/>
    </source>
</evidence>